<evidence type="ECO:0000313" key="5">
    <source>
        <dbReference type="Proteomes" id="UP001295423"/>
    </source>
</evidence>
<keyword evidence="5" id="KW-1185">Reference proteome</keyword>
<dbReference type="Proteomes" id="UP001295423">
    <property type="component" value="Unassembled WGS sequence"/>
</dbReference>
<organism evidence="4 5">
    <name type="scientific">Cylindrotheca closterium</name>
    <dbReference type="NCBI Taxonomy" id="2856"/>
    <lineage>
        <taxon>Eukaryota</taxon>
        <taxon>Sar</taxon>
        <taxon>Stramenopiles</taxon>
        <taxon>Ochrophyta</taxon>
        <taxon>Bacillariophyta</taxon>
        <taxon>Bacillariophyceae</taxon>
        <taxon>Bacillariophycidae</taxon>
        <taxon>Bacillariales</taxon>
        <taxon>Bacillariaceae</taxon>
        <taxon>Cylindrotheca</taxon>
    </lineage>
</organism>
<proteinExistence type="predicted"/>
<keyword evidence="3" id="KW-1133">Transmembrane helix</keyword>
<sequence length="220" mass="24640">MSKSSNKNTPKTPNTKGNGNGSSNAFKTPDSKFSEVTNTTIEFGPKHKVNLFLLCALMLGIGIIGGYVVFVFLHGSRCSTLMDAKQLTYSQSQQQIQERYLKSVEQYQKCLVDLNESSSRQITSDEGKHKNNGVLLEKHQDLMDRHQATVHQLMMVQSEHSENLVQQQTLSLNLERCEDRTRKLQNEKRKCQASKELMKQLVSECKSKEGAAAAATATDL</sequence>
<evidence type="ECO:0000256" key="1">
    <source>
        <dbReference type="SAM" id="Coils"/>
    </source>
</evidence>
<accession>A0AAD2PU27</accession>
<name>A0AAD2PU27_9STRA</name>
<dbReference type="AlphaFoldDB" id="A0AAD2PU27"/>
<dbReference type="EMBL" id="CAKOGP040001736">
    <property type="protein sequence ID" value="CAJ1947691.1"/>
    <property type="molecule type" value="Genomic_DNA"/>
</dbReference>
<feature type="coiled-coil region" evidence="1">
    <location>
        <begin position="167"/>
        <end position="204"/>
    </location>
</feature>
<feature type="compositionally biased region" description="Polar residues" evidence="2">
    <location>
        <begin position="1"/>
        <end position="26"/>
    </location>
</feature>
<comment type="caution">
    <text evidence="4">The sequence shown here is derived from an EMBL/GenBank/DDBJ whole genome shotgun (WGS) entry which is preliminary data.</text>
</comment>
<gene>
    <name evidence="4" type="ORF">CYCCA115_LOCUS11260</name>
</gene>
<protein>
    <submittedName>
        <fullName evidence="4">Uncharacterized protein</fullName>
    </submittedName>
</protein>
<evidence type="ECO:0000256" key="2">
    <source>
        <dbReference type="SAM" id="MobiDB-lite"/>
    </source>
</evidence>
<keyword evidence="3" id="KW-0472">Membrane</keyword>
<feature type="transmembrane region" description="Helical" evidence="3">
    <location>
        <begin position="51"/>
        <end position="73"/>
    </location>
</feature>
<feature type="region of interest" description="Disordered" evidence="2">
    <location>
        <begin position="1"/>
        <end position="31"/>
    </location>
</feature>
<keyword evidence="1" id="KW-0175">Coiled coil</keyword>
<evidence type="ECO:0000313" key="4">
    <source>
        <dbReference type="EMBL" id="CAJ1947691.1"/>
    </source>
</evidence>
<evidence type="ECO:0000256" key="3">
    <source>
        <dbReference type="SAM" id="Phobius"/>
    </source>
</evidence>
<keyword evidence="3" id="KW-0812">Transmembrane</keyword>
<reference evidence="4" key="1">
    <citation type="submission" date="2023-08" db="EMBL/GenBank/DDBJ databases">
        <authorList>
            <person name="Audoor S."/>
            <person name="Bilcke G."/>
        </authorList>
    </citation>
    <scope>NUCLEOTIDE SEQUENCE</scope>
</reference>